<evidence type="ECO:0000256" key="1">
    <source>
        <dbReference type="ARBA" id="ARBA00004651"/>
    </source>
</evidence>
<dbReference type="GO" id="GO:0015293">
    <property type="term" value="F:symporter activity"/>
    <property type="evidence" value="ECO:0007669"/>
    <property type="project" value="TreeGrafter"/>
</dbReference>
<feature type="transmembrane region" description="Helical" evidence="12">
    <location>
        <begin position="272"/>
        <end position="297"/>
    </location>
</feature>
<evidence type="ECO:0000256" key="10">
    <source>
        <dbReference type="ARBA" id="ARBA00023201"/>
    </source>
</evidence>
<comment type="subcellular location">
    <subcellularLocation>
        <location evidence="1">Cell membrane</location>
        <topology evidence="1">Multi-pass membrane protein</topology>
    </subcellularLocation>
</comment>
<dbReference type="Pfam" id="PF00474">
    <property type="entry name" value="SSF"/>
    <property type="match status" value="1"/>
</dbReference>
<dbReference type="Gene3D" id="1.20.1730.10">
    <property type="entry name" value="Sodium/glucose cotransporter"/>
    <property type="match status" value="1"/>
</dbReference>
<feature type="transmembrane region" description="Helical" evidence="12">
    <location>
        <begin position="462"/>
        <end position="481"/>
    </location>
</feature>
<dbReference type="Proteomes" id="UP000291142">
    <property type="component" value="Unassembled WGS sequence"/>
</dbReference>
<keyword evidence="9 12" id="KW-0472">Membrane</keyword>
<dbReference type="InterPro" id="IPR001734">
    <property type="entry name" value="Na/solute_symporter"/>
</dbReference>
<evidence type="ECO:0000313" key="14">
    <source>
        <dbReference type="Proteomes" id="UP000291142"/>
    </source>
</evidence>
<keyword evidence="8" id="KW-0406">Ion transport</keyword>
<feature type="transmembrane region" description="Helical" evidence="12">
    <location>
        <begin position="233"/>
        <end position="251"/>
    </location>
</feature>
<organism evidence="13 14">
    <name type="scientific">Hyunsoonleella flava</name>
    <dbReference type="NCBI Taxonomy" id="2527939"/>
    <lineage>
        <taxon>Bacteria</taxon>
        <taxon>Pseudomonadati</taxon>
        <taxon>Bacteroidota</taxon>
        <taxon>Flavobacteriia</taxon>
        <taxon>Flavobacteriales</taxon>
        <taxon>Flavobacteriaceae</taxon>
    </lineage>
</organism>
<evidence type="ECO:0000256" key="4">
    <source>
        <dbReference type="ARBA" id="ARBA00022475"/>
    </source>
</evidence>
<proteinExistence type="inferred from homology"/>
<evidence type="ECO:0000256" key="3">
    <source>
        <dbReference type="ARBA" id="ARBA00022448"/>
    </source>
</evidence>
<dbReference type="PANTHER" id="PTHR42985">
    <property type="entry name" value="SODIUM-COUPLED MONOCARBOXYLATE TRANSPORTER"/>
    <property type="match status" value="1"/>
</dbReference>
<dbReference type="InterPro" id="IPR038377">
    <property type="entry name" value="Na/Glc_symporter_sf"/>
</dbReference>
<feature type="transmembrane region" description="Helical" evidence="12">
    <location>
        <begin position="176"/>
        <end position="199"/>
    </location>
</feature>
<accession>A0A4Q9FIF8</accession>
<keyword evidence="5 12" id="KW-0812">Transmembrane</keyword>
<evidence type="ECO:0000256" key="2">
    <source>
        <dbReference type="ARBA" id="ARBA00006434"/>
    </source>
</evidence>
<dbReference type="GO" id="GO:0005886">
    <property type="term" value="C:plasma membrane"/>
    <property type="evidence" value="ECO:0007669"/>
    <property type="project" value="UniProtKB-SubCell"/>
</dbReference>
<dbReference type="GO" id="GO:0006814">
    <property type="term" value="P:sodium ion transport"/>
    <property type="evidence" value="ECO:0007669"/>
    <property type="project" value="UniProtKB-KW"/>
</dbReference>
<dbReference type="RefSeq" id="WP_130963665.1">
    <property type="nucleotide sequence ID" value="NZ_SIRT01000003.1"/>
</dbReference>
<evidence type="ECO:0000256" key="7">
    <source>
        <dbReference type="ARBA" id="ARBA00023053"/>
    </source>
</evidence>
<feature type="transmembrane region" description="Helical" evidence="12">
    <location>
        <begin position="152"/>
        <end position="169"/>
    </location>
</feature>
<evidence type="ECO:0000313" key="13">
    <source>
        <dbReference type="EMBL" id="TBN04872.1"/>
    </source>
</evidence>
<dbReference type="AlphaFoldDB" id="A0A4Q9FIF8"/>
<feature type="transmembrane region" description="Helical" evidence="12">
    <location>
        <begin position="326"/>
        <end position="346"/>
    </location>
</feature>
<feature type="transmembrane region" description="Helical" evidence="12">
    <location>
        <begin position="6"/>
        <end position="23"/>
    </location>
</feature>
<keyword evidence="4" id="KW-1003">Cell membrane</keyword>
<feature type="transmembrane region" description="Helical" evidence="12">
    <location>
        <begin position="433"/>
        <end position="450"/>
    </location>
</feature>
<feature type="transmembrane region" description="Helical" evidence="12">
    <location>
        <begin position="72"/>
        <end position="98"/>
    </location>
</feature>
<evidence type="ECO:0000256" key="8">
    <source>
        <dbReference type="ARBA" id="ARBA00023065"/>
    </source>
</evidence>
<comment type="similarity">
    <text evidence="2 11">Belongs to the sodium:solute symporter (SSF) (TC 2.A.21) family.</text>
</comment>
<reference evidence="13 14" key="1">
    <citation type="submission" date="2019-02" db="EMBL/GenBank/DDBJ databases">
        <title>Hyunsoonleella sp., isolated from marine sediment.</title>
        <authorList>
            <person name="Liu B.-T."/>
        </authorList>
    </citation>
    <scope>NUCLEOTIDE SEQUENCE [LARGE SCALE GENOMIC DNA]</scope>
    <source>
        <strain evidence="13 14">T58</strain>
    </source>
</reference>
<feature type="transmembrane region" description="Helical" evidence="12">
    <location>
        <begin position="43"/>
        <end position="66"/>
    </location>
</feature>
<evidence type="ECO:0000256" key="11">
    <source>
        <dbReference type="RuleBase" id="RU362091"/>
    </source>
</evidence>
<dbReference type="CDD" id="cd10326">
    <property type="entry name" value="SLC5sbd_NIS-like"/>
    <property type="match status" value="1"/>
</dbReference>
<dbReference type="PANTHER" id="PTHR42985:SF47">
    <property type="entry name" value="INTEGRAL MEMBRANE TRANSPORT PROTEIN"/>
    <property type="match status" value="1"/>
</dbReference>
<keyword evidence="10" id="KW-0739">Sodium transport</keyword>
<evidence type="ECO:0000256" key="12">
    <source>
        <dbReference type="SAM" id="Phobius"/>
    </source>
</evidence>
<keyword evidence="7" id="KW-0915">Sodium</keyword>
<evidence type="ECO:0000256" key="9">
    <source>
        <dbReference type="ARBA" id="ARBA00023136"/>
    </source>
</evidence>
<comment type="caution">
    <text evidence="13">The sequence shown here is derived from an EMBL/GenBank/DDBJ whole genome shotgun (WGS) entry which is preliminary data.</text>
</comment>
<name>A0A4Q9FIF8_9FLAO</name>
<dbReference type="InterPro" id="IPR051163">
    <property type="entry name" value="Sodium:Solute_Symporter_SSF"/>
</dbReference>
<sequence length="486" mass="54847">MSATQILLLIAAYFIVLILISYFTGKEDSNEAFFKANKSAPWYLVAFGMIGASLSGVTFISVPGMIGGQQFAYMQGVFGFFVGYLFIISILLPLYYRLNVTSIYEYLEQRFGVVSYKTGAFFFLLSRVTGASFRLFLVALAMQYIVFERIGIPFWITVVISILLIWLYTNRGGIKTIIWTDTIQTLAMLTAVLVAIFLINERLDWTFMEALSSESFSKKSKIFFFDDPNTVTYFWKYFVGGIFIAIAMTGLDQDMMQKNLTCKNNRESQKNMFAMASLLVVVNLIFLSLGALLFIYAEKFGLDIPVVDGRIRTDLLFPEIAMNQNLGNALSITFIIGLIAAAYSSADSALTSLTTSFSVDFLNIHDRPKEDQKPLRKKVHIGVSLLLIIVVIIFNYLEGNVVSNLFKFATFTYGPLLGLFTFGILTKHQIKDKYAWIVALLSIIISFAITNLPESIIGKYQFHWEILPLNGLITFLGLILIRRKQD</sequence>
<feature type="transmembrane region" description="Helical" evidence="12">
    <location>
        <begin position="119"/>
        <end position="146"/>
    </location>
</feature>
<gene>
    <name evidence="13" type="ORF">EYD45_06320</name>
</gene>
<dbReference type="EMBL" id="SIRT01000003">
    <property type="protein sequence ID" value="TBN04872.1"/>
    <property type="molecule type" value="Genomic_DNA"/>
</dbReference>
<evidence type="ECO:0000256" key="5">
    <source>
        <dbReference type="ARBA" id="ARBA00022692"/>
    </source>
</evidence>
<protein>
    <submittedName>
        <fullName evidence="13">Sodium:solute symporter</fullName>
    </submittedName>
</protein>
<keyword evidence="3" id="KW-0813">Transport</keyword>
<keyword evidence="6 12" id="KW-1133">Transmembrane helix</keyword>
<dbReference type="OrthoDB" id="891563at2"/>
<dbReference type="PROSITE" id="PS50283">
    <property type="entry name" value="NA_SOLUT_SYMP_3"/>
    <property type="match status" value="1"/>
</dbReference>
<feature type="transmembrane region" description="Helical" evidence="12">
    <location>
        <begin position="379"/>
        <end position="396"/>
    </location>
</feature>
<keyword evidence="14" id="KW-1185">Reference proteome</keyword>
<evidence type="ECO:0000256" key="6">
    <source>
        <dbReference type="ARBA" id="ARBA00022989"/>
    </source>
</evidence>
<feature type="transmembrane region" description="Helical" evidence="12">
    <location>
        <begin position="408"/>
        <end position="426"/>
    </location>
</feature>